<gene>
    <name evidence="9" type="ORF">JOF47_003578</name>
</gene>
<dbReference type="Pfam" id="PF00528">
    <property type="entry name" value="BPD_transp_1"/>
    <property type="match status" value="1"/>
</dbReference>
<dbReference type="PANTHER" id="PTHR30151">
    <property type="entry name" value="ALKANE SULFONATE ABC TRANSPORTER-RELATED, MEMBRANE SUBUNIT"/>
    <property type="match status" value="1"/>
</dbReference>
<comment type="caution">
    <text evidence="9">The sequence shown here is derived from an EMBL/GenBank/DDBJ whole genome shotgun (WGS) entry which is preliminary data.</text>
</comment>
<keyword evidence="3" id="KW-1003">Cell membrane</keyword>
<proteinExistence type="inferred from homology"/>
<dbReference type="InterPro" id="IPR035906">
    <property type="entry name" value="MetI-like_sf"/>
</dbReference>
<keyword evidence="5 7" id="KW-1133">Transmembrane helix</keyword>
<comment type="subcellular location">
    <subcellularLocation>
        <location evidence="1 7">Cell membrane</location>
        <topology evidence="1 7">Multi-pass membrane protein</topology>
    </subcellularLocation>
</comment>
<dbReference type="EMBL" id="JAGIOF010000001">
    <property type="protein sequence ID" value="MBP2388067.1"/>
    <property type="molecule type" value="Genomic_DNA"/>
</dbReference>
<evidence type="ECO:0000313" key="10">
    <source>
        <dbReference type="Proteomes" id="UP001296993"/>
    </source>
</evidence>
<dbReference type="PROSITE" id="PS50928">
    <property type="entry name" value="ABC_TM1"/>
    <property type="match status" value="1"/>
</dbReference>
<feature type="transmembrane region" description="Helical" evidence="7">
    <location>
        <begin position="134"/>
        <end position="156"/>
    </location>
</feature>
<organism evidence="9 10">
    <name type="scientific">Paeniglutamicibacter kerguelensis</name>
    <dbReference type="NCBI Taxonomy" id="254788"/>
    <lineage>
        <taxon>Bacteria</taxon>
        <taxon>Bacillati</taxon>
        <taxon>Actinomycetota</taxon>
        <taxon>Actinomycetes</taxon>
        <taxon>Micrococcales</taxon>
        <taxon>Micrococcaceae</taxon>
        <taxon>Paeniglutamicibacter</taxon>
    </lineage>
</organism>
<evidence type="ECO:0000256" key="6">
    <source>
        <dbReference type="ARBA" id="ARBA00023136"/>
    </source>
</evidence>
<evidence type="ECO:0000256" key="2">
    <source>
        <dbReference type="ARBA" id="ARBA00022448"/>
    </source>
</evidence>
<dbReference type="Gene3D" id="1.10.3720.10">
    <property type="entry name" value="MetI-like"/>
    <property type="match status" value="1"/>
</dbReference>
<dbReference type="PANTHER" id="PTHR30151:SF20">
    <property type="entry name" value="ABC TRANSPORTER PERMEASE PROTEIN HI_0355-RELATED"/>
    <property type="match status" value="1"/>
</dbReference>
<keyword evidence="4 7" id="KW-0812">Transmembrane</keyword>
<feature type="transmembrane region" description="Helical" evidence="7">
    <location>
        <begin position="103"/>
        <end position="122"/>
    </location>
</feature>
<keyword evidence="2 7" id="KW-0813">Transport</keyword>
<evidence type="ECO:0000256" key="1">
    <source>
        <dbReference type="ARBA" id="ARBA00004651"/>
    </source>
</evidence>
<keyword evidence="10" id="KW-1185">Reference proteome</keyword>
<comment type="similarity">
    <text evidence="7">Belongs to the binding-protein-dependent transport system permease family.</text>
</comment>
<dbReference type="RefSeq" id="WP_342592832.1">
    <property type="nucleotide sequence ID" value="NZ_BAAAJY010000001.1"/>
</dbReference>
<reference evidence="9 10" key="1">
    <citation type="submission" date="2021-03" db="EMBL/GenBank/DDBJ databases">
        <title>Sequencing the genomes of 1000 actinobacteria strains.</title>
        <authorList>
            <person name="Klenk H.-P."/>
        </authorList>
    </citation>
    <scope>NUCLEOTIDE SEQUENCE [LARGE SCALE GENOMIC DNA]</scope>
    <source>
        <strain evidence="9 10">DSM 15797</strain>
    </source>
</reference>
<feature type="transmembrane region" description="Helical" evidence="7">
    <location>
        <begin position="259"/>
        <end position="281"/>
    </location>
</feature>
<evidence type="ECO:0000313" key="9">
    <source>
        <dbReference type="EMBL" id="MBP2388067.1"/>
    </source>
</evidence>
<sequence>MSDVHVAQAATKNEPPLSDSARAGILRAGPQAGQLSAGAKFSKATRWRLWVPPAITFLVVGMLWQVVALANPYVIPTIGDIWASLAGDPEMYWSNMLVTLQEVLVGAAAGILIGFAIAVVMAEFEIMERAVMPLFVVIMVTPIVAIAPALVVAFGFGMTPKYIVTALVVFFPMLVNALAGLRDVDPRTMDVMRTLHASRWEIFRDLRLPGCMPFVFAGLRVALPLAIVGAAVAEFVAAGQQAGLGSLVTISAAQANLPVVWASIVLLCLMGVGLVAVLALVRKKVLWWSDGNVVAR</sequence>
<protein>
    <submittedName>
        <fullName evidence="9">NitT/TauT family transport system permease protein</fullName>
    </submittedName>
</protein>
<evidence type="ECO:0000256" key="7">
    <source>
        <dbReference type="RuleBase" id="RU363032"/>
    </source>
</evidence>
<evidence type="ECO:0000259" key="8">
    <source>
        <dbReference type="PROSITE" id="PS50928"/>
    </source>
</evidence>
<evidence type="ECO:0000256" key="3">
    <source>
        <dbReference type="ARBA" id="ARBA00022475"/>
    </source>
</evidence>
<keyword evidence="6 7" id="KW-0472">Membrane</keyword>
<feature type="transmembrane region" description="Helical" evidence="7">
    <location>
        <begin position="214"/>
        <end position="239"/>
    </location>
</feature>
<dbReference type="InterPro" id="IPR000515">
    <property type="entry name" value="MetI-like"/>
</dbReference>
<feature type="domain" description="ABC transmembrane type-1" evidence="8">
    <location>
        <begin position="96"/>
        <end position="278"/>
    </location>
</feature>
<feature type="transmembrane region" description="Helical" evidence="7">
    <location>
        <begin position="49"/>
        <end position="67"/>
    </location>
</feature>
<name>A0ABS4XHY9_9MICC</name>
<dbReference type="CDD" id="cd06261">
    <property type="entry name" value="TM_PBP2"/>
    <property type="match status" value="1"/>
</dbReference>
<feature type="transmembrane region" description="Helical" evidence="7">
    <location>
        <begin position="162"/>
        <end position="181"/>
    </location>
</feature>
<accession>A0ABS4XHY9</accession>
<dbReference type="SUPFAM" id="SSF161098">
    <property type="entry name" value="MetI-like"/>
    <property type="match status" value="1"/>
</dbReference>
<evidence type="ECO:0000256" key="4">
    <source>
        <dbReference type="ARBA" id="ARBA00022692"/>
    </source>
</evidence>
<evidence type="ECO:0000256" key="5">
    <source>
        <dbReference type="ARBA" id="ARBA00022989"/>
    </source>
</evidence>
<dbReference type="Proteomes" id="UP001296993">
    <property type="component" value="Unassembled WGS sequence"/>
</dbReference>